<accession>A0A9W8AQ52</accession>
<evidence type="ECO:0000256" key="1">
    <source>
        <dbReference type="SAM" id="SignalP"/>
    </source>
</evidence>
<evidence type="ECO:0000313" key="3">
    <source>
        <dbReference type="Proteomes" id="UP001150925"/>
    </source>
</evidence>
<protein>
    <submittedName>
        <fullName evidence="2">Uncharacterized protein</fullName>
    </submittedName>
</protein>
<proteinExistence type="predicted"/>
<organism evidence="2 3">
    <name type="scientific">Dispira parvispora</name>
    <dbReference type="NCBI Taxonomy" id="1520584"/>
    <lineage>
        <taxon>Eukaryota</taxon>
        <taxon>Fungi</taxon>
        <taxon>Fungi incertae sedis</taxon>
        <taxon>Zoopagomycota</taxon>
        <taxon>Kickxellomycotina</taxon>
        <taxon>Dimargaritomycetes</taxon>
        <taxon>Dimargaritales</taxon>
        <taxon>Dimargaritaceae</taxon>
        <taxon>Dispira</taxon>
    </lineage>
</organism>
<dbReference type="OrthoDB" id="5691306at2759"/>
<feature type="signal peptide" evidence="1">
    <location>
        <begin position="1"/>
        <end position="16"/>
    </location>
</feature>
<keyword evidence="3" id="KW-1185">Reference proteome</keyword>
<dbReference type="AlphaFoldDB" id="A0A9W8AQ52"/>
<sequence length="84" mass="8063">MRSLTIIALLAAVVFAHDGPHDADGNAIITDGSGAVLSTKLPSSTSGSDASATETASADNSAAGLVNSCAVVGAFAAVAAYANL</sequence>
<gene>
    <name evidence="2" type="ORF">IWQ62_002545</name>
</gene>
<feature type="chain" id="PRO_5040820176" evidence="1">
    <location>
        <begin position="17"/>
        <end position="84"/>
    </location>
</feature>
<evidence type="ECO:0000313" key="2">
    <source>
        <dbReference type="EMBL" id="KAJ1965928.1"/>
    </source>
</evidence>
<dbReference type="Proteomes" id="UP001150925">
    <property type="component" value="Unassembled WGS sequence"/>
</dbReference>
<comment type="caution">
    <text evidence="2">The sequence shown here is derived from an EMBL/GenBank/DDBJ whole genome shotgun (WGS) entry which is preliminary data.</text>
</comment>
<name>A0A9W8AQ52_9FUNG</name>
<dbReference type="EMBL" id="JANBPY010000556">
    <property type="protein sequence ID" value="KAJ1965928.1"/>
    <property type="molecule type" value="Genomic_DNA"/>
</dbReference>
<reference evidence="2" key="1">
    <citation type="submission" date="2022-07" db="EMBL/GenBank/DDBJ databases">
        <title>Phylogenomic reconstructions and comparative analyses of Kickxellomycotina fungi.</title>
        <authorList>
            <person name="Reynolds N.K."/>
            <person name="Stajich J.E."/>
            <person name="Barry K."/>
            <person name="Grigoriev I.V."/>
            <person name="Crous P."/>
            <person name="Smith M.E."/>
        </authorList>
    </citation>
    <scope>NUCLEOTIDE SEQUENCE</scope>
    <source>
        <strain evidence="2">RSA 1196</strain>
    </source>
</reference>
<keyword evidence="1" id="KW-0732">Signal</keyword>